<evidence type="ECO:0000313" key="3">
    <source>
        <dbReference type="EMBL" id="PFG27627.1"/>
    </source>
</evidence>
<comment type="caution">
    <text evidence="3">The sequence shown here is derived from an EMBL/GenBank/DDBJ whole genome shotgun (WGS) entry which is preliminary data.</text>
</comment>
<name>A0A2A9DLK7_9CORY</name>
<dbReference type="Proteomes" id="UP000221653">
    <property type="component" value="Unassembled WGS sequence"/>
</dbReference>
<dbReference type="AlphaFoldDB" id="A0A2A9DLK7"/>
<dbReference type="STRING" id="1724.GCA_001044175_00024"/>
<keyword evidence="2" id="KW-1133">Transmembrane helix</keyword>
<feature type="compositionally biased region" description="Basic and acidic residues" evidence="1">
    <location>
        <begin position="121"/>
        <end position="139"/>
    </location>
</feature>
<accession>A0A2A9DLK7</accession>
<feature type="transmembrane region" description="Helical" evidence="2">
    <location>
        <begin position="151"/>
        <end position="173"/>
    </location>
</feature>
<dbReference type="EMBL" id="PDJF01000001">
    <property type="protein sequence ID" value="PFG27627.1"/>
    <property type="molecule type" value="Genomic_DNA"/>
</dbReference>
<evidence type="ECO:0000256" key="1">
    <source>
        <dbReference type="SAM" id="MobiDB-lite"/>
    </source>
</evidence>
<feature type="compositionally biased region" description="Basic and acidic residues" evidence="1">
    <location>
        <begin position="104"/>
        <end position="114"/>
    </location>
</feature>
<gene>
    <name evidence="3" type="ORF">ATK06_0699</name>
</gene>
<keyword evidence="2" id="KW-0812">Transmembrane</keyword>
<protein>
    <submittedName>
        <fullName evidence="3">Uncharacterized protein</fullName>
    </submittedName>
</protein>
<feature type="region of interest" description="Disordered" evidence="1">
    <location>
        <begin position="91"/>
        <end position="139"/>
    </location>
</feature>
<feature type="compositionally biased region" description="Basic and acidic residues" evidence="1">
    <location>
        <begin position="180"/>
        <end position="198"/>
    </location>
</feature>
<feature type="region of interest" description="Disordered" evidence="1">
    <location>
        <begin position="180"/>
        <end position="219"/>
    </location>
</feature>
<reference evidence="3 4" key="1">
    <citation type="submission" date="2017-10" db="EMBL/GenBank/DDBJ databases">
        <title>Sequencing the genomes of 1000 actinobacteria strains.</title>
        <authorList>
            <person name="Klenk H.-P."/>
        </authorList>
    </citation>
    <scope>NUCLEOTIDE SEQUENCE [LARGE SCALE GENOMIC DNA]</scope>
    <source>
        <strain evidence="3 4">DSM 20688</strain>
    </source>
</reference>
<organism evidence="3 4">
    <name type="scientific">Corynebacterium renale</name>
    <dbReference type="NCBI Taxonomy" id="1724"/>
    <lineage>
        <taxon>Bacteria</taxon>
        <taxon>Bacillati</taxon>
        <taxon>Actinomycetota</taxon>
        <taxon>Actinomycetes</taxon>
        <taxon>Mycobacteriales</taxon>
        <taxon>Corynebacteriaceae</taxon>
        <taxon>Corynebacterium</taxon>
    </lineage>
</organism>
<sequence>MPASVGGKLPHVPPFHTYDSDMNTLSMALTALNASRSALSALNEYREKKQSQAYDALVDVTENLPDDLSKEAGALTASAKRRLAQTWDKATDAASDAAETVTSEAKRLGSDGKKMSKRLAKKADKAADKARAKAQKKIDKARGKKPWWQKLLRALGITALVAAIATLVGWVVAKFLNRNEEVSDTPPRVEEHREDGKSRLVYSTETPAEETEEAESDEA</sequence>
<keyword evidence="2" id="KW-0472">Membrane</keyword>
<evidence type="ECO:0000313" key="4">
    <source>
        <dbReference type="Proteomes" id="UP000221653"/>
    </source>
</evidence>
<evidence type="ECO:0000256" key="2">
    <source>
        <dbReference type="SAM" id="Phobius"/>
    </source>
</evidence>
<proteinExistence type="predicted"/>
<keyword evidence="4" id="KW-1185">Reference proteome</keyword>
<feature type="compositionally biased region" description="Acidic residues" evidence="1">
    <location>
        <begin position="207"/>
        <end position="219"/>
    </location>
</feature>